<dbReference type="Gene3D" id="3.30.70.1520">
    <property type="entry name" value="Heterotetrameric sarcosine oxidase"/>
    <property type="match status" value="1"/>
</dbReference>
<comment type="caution">
    <text evidence="1">The sequence shown here is derived from an EMBL/GenBank/DDBJ whole genome shotgun (WGS) entry which is preliminary data.</text>
</comment>
<reference evidence="1 2" key="1">
    <citation type="submission" date="2017-08" db="EMBL/GenBank/DDBJ databases">
        <title>Infants hospitalized years apart are colonized by the same room-sourced microbial strains.</title>
        <authorList>
            <person name="Brooks B."/>
            <person name="Olm M.R."/>
            <person name="Firek B.A."/>
            <person name="Baker R."/>
            <person name="Thomas B.C."/>
            <person name="Morowitz M.J."/>
            <person name="Banfield J.F."/>
        </authorList>
    </citation>
    <scope>NUCLEOTIDE SEQUENCE [LARGE SCALE GENOMIC DNA]</scope>
    <source>
        <strain evidence="1">S2_005_001_R2_27</strain>
    </source>
</reference>
<evidence type="ECO:0000313" key="1">
    <source>
        <dbReference type="EMBL" id="PZQ83271.1"/>
    </source>
</evidence>
<organism evidence="1 2">
    <name type="scientific">Ancylobacter novellus</name>
    <name type="common">Thiobacillus novellus</name>
    <dbReference type="NCBI Taxonomy" id="921"/>
    <lineage>
        <taxon>Bacteria</taxon>
        <taxon>Pseudomonadati</taxon>
        <taxon>Pseudomonadota</taxon>
        <taxon>Alphaproteobacteria</taxon>
        <taxon>Hyphomicrobiales</taxon>
        <taxon>Xanthobacteraceae</taxon>
        <taxon>Ancylobacter</taxon>
    </lineage>
</organism>
<dbReference type="InterPro" id="IPR027266">
    <property type="entry name" value="TrmE/GcvT-like"/>
</dbReference>
<accession>A0A2W5QXG2</accession>
<dbReference type="SUPFAM" id="SSF103025">
    <property type="entry name" value="Folate-binding domain"/>
    <property type="match status" value="1"/>
</dbReference>
<name>A0A2W5QXG2_ANCNO</name>
<protein>
    <submittedName>
        <fullName evidence="1">Sarcosine oxidase subunit gamma</fullName>
    </submittedName>
</protein>
<dbReference type="Gene3D" id="3.30.1360.120">
    <property type="entry name" value="Probable tRNA modification gtpase trme, domain 1"/>
    <property type="match status" value="1"/>
</dbReference>
<proteinExistence type="predicted"/>
<dbReference type="Proteomes" id="UP000248887">
    <property type="component" value="Unassembled WGS sequence"/>
</dbReference>
<sequence>MADHLDHPLDALAFDRVAPAGHYGLAGTAGVTATRLEGLTIATLQARKGASAALVERLQHALTPAFVDAPRAVASGNTVFVGTGPARWLALSEEGAELTASLGSAAGPLAAVTEQSDAFIVFQLAGAKVPDTLAKGAPIDLDPRVFQIGDAATTVLSHLGVTLWRAGEERWRVLVGRSFHAAFCRFLIASAAEYGLELDGRG</sequence>
<dbReference type="AlphaFoldDB" id="A0A2W5QXG2"/>
<evidence type="ECO:0000313" key="2">
    <source>
        <dbReference type="Proteomes" id="UP000248887"/>
    </source>
</evidence>
<dbReference type="Pfam" id="PF04268">
    <property type="entry name" value="SoxG"/>
    <property type="match status" value="1"/>
</dbReference>
<gene>
    <name evidence="1" type="ORF">DI549_08590</name>
</gene>
<dbReference type="EMBL" id="QFQD01000021">
    <property type="protein sequence ID" value="PZQ83271.1"/>
    <property type="molecule type" value="Genomic_DNA"/>
</dbReference>
<dbReference type="InterPro" id="IPR007375">
    <property type="entry name" value="SoxG"/>
</dbReference>